<dbReference type="Gene3D" id="3.20.20.140">
    <property type="entry name" value="Metal-dependent hydrolases"/>
    <property type="match status" value="1"/>
</dbReference>
<accession>A0A417Y5S4</accession>
<dbReference type="AlphaFoldDB" id="A0A417Y5S4"/>
<comment type="caution">
    <text evidence="2">The sequence shown here is derived from an EMBL/GenBank/DDBJ whole genome shotgun (WGS) entry which is preliminary data.</text>
</comment>
<evidence type="ECO:0000259" key="1">
    <source>
        <dbReference type="Pfam" id="PF01979"/>
    </source>
</evidence>
<dbReference type="SUPFAM" id="SSF51556">
    <property type="entry name" value="Metallo-dependent hydrolases"/>
    <property type="match status" value="1"/>
</dbReference>
<evidence type="ECO:0000313" key="3">
    <source>
        <dbReference type="Proteomes" id="UP000283644"/>
    </source>
</evidence>
<dbReference type="Proteomes" id="UP000283644">
    <property type="component" value="Unassembled WGS sequence"/>
</dbReference>
<protein>
    <submittedName>
        <fullName evidence="2">Amidohydrolase</fullName>
    </submittedName>
</protein>
<dbReference type="Gene3D" id="2.30.40.10">
    <property type="entry name" value="Urease, subunit C, domain 1"/>
    <property type="match status" value="1"/>
</dbReference>
<dbReference type="EMBL" id="QXGH01000011">
    <property type="protein sequence ID" value="RHW27844.1"/>
    <property type="molecule type" value="Genomic_DNA"/>
</dbReference>
<evidence type="ECO:0000313" key="2">
    <source>
        <dbReference type="EMBL" id="RHW27844.1"/>
    </source>
</evidence>
<gene>
    <name evidence="2" type="ORF">D0Z08_05985</name>
</gene>
<dbReference type="OrthoDB" id="3451205at2"/>
<dbReference type="PANTHER" id="PTHR43135">
    <property type="entry name" value="ALPHA-D-RIBOSE 1-METHYLPHOSPHONATE 5-TRIPHOSPHATE DIPHOSPHATASE"/>
    <property type="match status" value="1"/>
</dbReference>
<feature type="domain" description="Amidohydrolase-related" evidence="1">
    <location>
        <begin position="51"/>
        <end position="364"/>
    </location>
</feature>
<reference evidence="2 3" key="1">
    <citation type="submission" date="2018-09" db="EMBL/GenBank/DDBJ databases">
        <title>Genome sequencing of Nocardioides immobilis CCTCC AB 2017083 for comparison to Nocardioides silvaticus.</title>
        <authorList>
            <person name="Li C."/>
            <person name="Wang G."/>
        </authorList>
    </citation>
    <scope>NUCLEOTIDE SEQUENCE [LARGE SCALE GENOMIC DNA]</scope>
    <source>
        <strain evidence="2 3">CCTCC AB 2017083</strain>
    </source>
</reference>
<proteinExistence type="predicted"/>
<dbReference type="InterPro" id="IPR051781">
    <property type="entry name" value="Metallo-dep_Hydrolase"/>
</dbReference>
<sequence>MSIGRLRGVTTTPLRFSGPVLPDGEVRELYVVDGRVTYEHQSGADTAAEGWIVPGLVDAHNHLGLEDGGAVSEEDTEQQAIADRDTGVLLMRDCGSPADTRWVHEREDLPHLIRCGRHIARTRRYIRGYGVEIEPDDLADTVAEQAQAGDGWVKLVGDWISRDEGDLTPSFTDDAVAAAIGTAHALGARVTAHCFGADSLAPLLDAGIDCIEHGTGLQEHHIEQMVARGVALVPTVQQTDKFPEYVEAARDKFPAYATTMESLHRSRRDVLMAAYDAGVDLFVGSDGGGSSRHGCLHEEILAMADMGLPADYVLGAASWRARSWLGRNPGLDEGDPADFVVYPRNPVEDLTVLATPSYVVLRGRRFG</sequence>
<dbReference type="InterPro" id="IPR032466">
    <property type="entry name" value="Metal_Hydrolase"/>
</dbReference>
<dbReference type="InterPro" id="IPR006680">
    <property type="entry name" value="Amidohydro-rel"/>
</dbReference>
<dbReference type="SUPFAM" id="SSF51338">
    <property type="entry name" value="Composite domain of metallo-dependent hydrolases"/>
    <property type="match status" value="1"/>
</dbReference>
<dbReference type="InterPro" id="IPR011059">
    <property type="entry name" value="Metal-dep_hydrolase_composite"/>
</dbReference>
<name>A0A417Y5S4_9ACTN</name>
<dbReference type="GO" id="GO:0016810">
    <property type="term" value="F:hydrolase activity, acting on carbon-nitrogen (but not peptide) bonds"/>
    <property type="evidence" value="ECO:0007669"/>
    <property type="project" value="InterPro"/>
</dbReference>
<dbReference type="PANTHER" id="PTHR43135:SF4">
    <property type="entry name" value="AMIDOHYDROLASE-RELATED DOMAIN-CONTAINING PROTEIN"/>
    <property type="match status" value="1"/>
</dbReference>
<dbReference type="Pfam" id="PF01979">
    <property type="entry name" value="Amidohydro_1"/>
    <property type="match status" value="1"/>
</dbReference>
<keyword evidence="3" id="KW-1185">Reference proteome</keyword>
<organism evidence="2 3">
    <name type="scientific">Nocardioides immobilis</name>
    <dbReference type="NCBI Taxonomy" id="2049295"/>
    <lineage>
        <taxon>Bacteria</taxon>
        <taxon>Bacillati</taxon>
        <taxon>Actinomycetota</taxon>
        <taxon>Actinomycetes</taxon>
        <taxon>Propionibacteriales</taxon>
        <taxon>Nocardioidaceae</taxon>
        <taxon>Nocardioides</taxon>
    </lineage>
</organism>
<keyword evidence="2" id="KW-0378">Hydrolase</keyword>